<accession>A0A8H8RDI4</accession>
<sequence>SQNQQYYLLATSTSTTASTSTSTSTNTTSSSNTTKAIEGSWELPYAIEDEDLVFDGKPLNMLYEENRECETRDKGEKRGRGRSRKK</sequence>
<evidence type="ECO:0000256" key="1">
    <source>
        <dbReference type="SAM" id="MobiDB-lite"/>
    </source>
</evidence>
<reference evidence="2 3" key="1">
    <citation type="submission" date="2018-05" db="EMBL/GenBank/DDBJ databases">
        <title>Genome sequencing and assembly of the regulated plant pathogen Lachnellula willkommii and related sister species for the development of diagnostic species identification markers.</title>
        <authorList>
            <person name="Giroux E."/>
            <person name="Bilodeau G."/>
        </authorList>
    </citation>
    <scope>NUCLEOTIDE SEQUENCE [LARGE SCALE GENOMIC DNA]</scope>
    <source>
        <strain evidence="2 3">CBS 197.66</strain>
    </source>
</reference>
<dbReference type="Proteomes" id="UP000462212">
    <property type="component" value="Unassembled WGS sequence"/>
</dbReference>
<organism evidence="2 3">
    <name type="scientific">Lachnellula subtilissima</name>
    <dbReference type="NCBI Taxonomy" id="602034"/>
    <lineage>
        <taxon>Eukaryota</taxon>
        <taxon>Fungi</taxon>
        <taxon>Dikarya</taxon>
        <taxon>Ascomycota</taxon>
        <taxon>Pezizomycotina</taxon>
        <taxon>Leotiomycetes</taxon>
        <taxon>Helotiales</taxon>
        <taxon>Lachnaceae</taxon>
        <taxon>Lachnellula</taxon>
    </lineage>
</organism>
<feature type="non-terminal residue" evidence="2">
    <location>
        <position position="1"/>
    </location>
</feature>
<comment type="caution">
    <text evidence="2">The sequence shown here is derived from an EMBL/GenBank/DDBJ whole genome shotgun (WGS) entry which is preliminary data.</text>
</comment>
<dbReference type="OrthoDB" id="3562065at2759"/>
<dbReference type="EMBL" id="QGMJ01001569">
    <property type="protein sequence ID" value="TVY31383.1"/>
    <property type="molecule type" value="Genomic_DNA"/>
</dbReference>
<name>A0A8H8RDI4_9HELO</name>
<evidence type="ECO:0000313" key="3">
    <source>
        <dbReference type="Proteomes" id="UP000462212"/>
    </source>
</evidence>
<feature type="region of interest" description="Disordered" evidence="1">
    <location>
        <begin position="1"/>
        <end position="34"/>
    </location>
</feature>
<evidence type="ECO:0000313" key="2">
    <source>
        <dbReference type="EMBL" id="TVY31383.1"/>
    </source>
</evidence>
<protein>
    <submittedName>
        <fullName evidence="2">Uncharacterized protein</fullName>
    </submittedName>
</protein>
<keyword evidence="3" id="KW-1185">Reference proteome</keyword>
<feature type="compositionally biased region" description="Basic and acidic residues" evidence="1">
    <location>
        <begin position="64"/>
        <end position="78"/>
    </location>
</feature>
<feature type="region of interest" description="Disordered" evidence="1">
    <location>
        <begin position="64"/>
        <end position="86"/>
    </location>
</feature>
<proteinExistence type="predicted"/>
<gene>
    <name evidence="2" type="ORF">LSUB1_G008449</name>
</gene>
<feature type="compositionally biased region" description="Low complexity" evidence="1">
    <location>
        <begin position="10"/>
        <end position="34"/>
    </location>
</feature>
<dbReference type="AlphaFoldDB" id="A0A8H8RDI4"/>